<dbReference type="PROSITE" id="PS51793">
    <property type="entry name" value="MIS18"/>
    <property type="match status" value="1"/>
</dbReference>
<keyword evidence="8" id="KW-0479">Metal-binding</keyword>
<feature type="domain" description="Mis18" evidence="17">
    <location>
        <begin position="47"/>
        <end position="145"/>
    </location>
</feature>
<dbReference type="GO" id="GO:0000775">
    <property type="term" value="C:chromosome, centromeric region"/>
    <property type="evidence" value="ECO:0007669"/>
    <property type="project" value="UniProtKB-SubCell"/>
</dbReference>
<evidence type="ECO:0000256" key="5">
    <source>
        <dbReference type="ARBA" id="ARBA00022499"/>
    </source>
</evidence>
<accession>A0A6P7JLQ7</accession>
<evidence type="ECO:0000256" key="4">
    <source>
        <dbReference type="ARBA" id="ARBA00022454"/>
    </source>
</evidence>
<evidence type="ECO:0000256" key="8">
    <source>
        <dbReference type="ARBA" id="ARBA00022723"/>
    </source>
</evidence>
<name>A0A6P7JLQ7_9TELE</name>
<dbReference type="AlphaFoldDB" id="A0A6P7JLQ7"/>
<dbReference type="CTD" id="54069"/>
<keyword evidence="7" id="KW-0132">Cell division</keyword>
<dbReference type="Pfam" id="PF03226">
    <property type="entry name" value="Yippee-Mis18"/>
    <property type="match status" value="1"/>
</dbReference>
<dbReference type="GO" id="GO:0051301">
    <property type="term" value="P:cell division"/>
    <property type="evidence" value="ECO:0007669"/>
    <property type="project" value="UniProtKB-KW"/>
</dbReference>
<dbReference type="InterPro" id="IPR034752">
    <property type="entry name" value="Mis18"/>
</dbReference>
<keyword evidence="11" id="KW-0832">Ubl conjugation</keyword>
<dbReference type="OrthoDB" id="74210at2759"/>
<dbReference type="PANTHER" id="PTHR16431">
    <property type="entry name" value="NEUROGENIC PROTEIN MASTERMIND"/>
    <property type="match status" value="1"/>
</dbReference>
<dbReference type="GO" id="GO:0005634">
    <property type="term" value="C:nucleus"/>
    <property type="evidence" value="ECO:0007669"/>
    <property type="project" value="UniProtKB-SubCell"/>
</dbReference>
<keyword evidence="14" id="KW-0137">Centromere</keyword>
<evidence type="ECO:0000256" key="11">
    <source>
        <dbReference type="ARBA" id="ARBA00022843"/>
    </source>
</evidence>
<keyword evidence="6" id="KW-0597">Phosphoprotein</keyword>
<evidence type="ECO:0000256" key="3">
    <source>
        <dbReference type="ARBA" id="ARBA00004584"/>
    </source>
</evidence>
<organism evidence="18 19">
    <name type="scientific">Parambassis ranga</name>
    <name type="common">Indian glassy fish</name>
    <dbReference type="NCBI Taxonomy" id="210632"/>
    <lineage>
        <taxon>Eukaryota</taxon>
        <taxon>Metazoa</taxon>
        <taxon>Chordata</taxon>
        <taxon>Craniata</taxon>
        <taxon>Vertebrata</taxon>
        <taxon>Euteleostomi</taxon>
        <taxon>Actinopterygii</taxon>
        <taxon>Neopterygii</taxon>
        <taxon>Teleostei</taxon>
        <taxon>Neoteleostei</taxon>
        <taxon>Acanthomorphata</taxon>
        <taxon>Ovalentaria</taxon>
        <taxon>Ambassidae</taxon>
        <taxon>Parambassis</taxon>
    </lineage>
</organism>
<keyword evidence="5" id="KW-1017">Isopeptide bond</keyword>
<evidence type="ECO:0000313" key="19">
    <source>
        <dbReference type="RefSeq" id="XP_028277790.1"/>
    </source>
</evidence>
<evidence type="ECO:0000256" key="1">
    <source>
        <dbReference type="ARBA" id="ARBA00003694"/>
    </source>
</evidence>
<keyword evidence="10" id="KW-0862">Zinc</keyword>
<proteinExistence type="predicted"/>
<evidence type="ECO:0000259" key="17">
    <source>
        <dbReference type="PROSITE" id="PS51793"/>
    </source>
</evidence>
<gene>
    <name evidence="19" type="primary">mis18a</name>
</gene>
<reference evidence="19" key="1">
    <citation type="submission" date="2025-08" db="UniProtKB">
        <authorList>
            <consortium name="RefSeq"/>
        </authorList>
    </citation>
    <scope>IDENTIFICATION</scope>
</reference>
<evidence type="ECO:0000256" key="9">
    <source>
        <dbReference type="ARBA" id="ARBA00022776"/>
    </source>
</evidence>
<comment type="subunit">
    <text evidence="16">Homodimer, and heterodimer with OIP5/MIS18B. Identified in a complex containing MIS18A, OIP5/MIS18B, MIS18BP1, RBBP7 and RBBP4.</text>
</comment>
<evidence type="ECO:0000256" key="2">
    <source>
        <dbReference type="ARBA" id="ARBA00004123"/>
    </source>
</evidence>
<comment type="subcellular location">
    <subcellularLocation>
        <location evidence="3">Chromosome</location>
        <location evidence="3">Centromere</location>
    </subcellularLocation>
    <subcellularLocation>
        <location evidence="2">Nucleus</location>
    </subcellularLocation>
</comment>
<dbReference type="PANTHER" id="PTHR16431:SF2">
    <property type="entry name" value="PROTEIN MIS18-ALPHA"/>
    <property type="match status" value="1"/>
</dbReference>
<dbReference type="GeneID" id="114446388"/>
<keyword evidence="4" id="KW-0158">Chromosome</keyword>
<dbReference type="InterPro" id="IPR004910">
    <property type="entry name" value="Yippee/Mis18/Cereblon"/>
</dbReference>
<keyword evidence="13" id="KW-0131">Cell cycle</keyword>
<protein>
    <recommendedName>
        <fullName evidence="15">Protein Mis18-alpha</fullName>
    </recommendedName>
</protein>
<evidence type="ECO:0000256" key="12">
    <source>
        <dbReference type="ARBA" id="ARBA00023242"/>
    </source>
</evidence>
<dbReference type="RefSeq" id="XP_028277790.1">
    <property type="nucleotide sequence ID" value="XM_028421989.1"/>
</dbReference>
<keyword evidence="12" id="KW-0539">Nucleus</keyword>
<evidence type="ECO:0000256" key="15">
    <source>
        <dbReference type="ARBA" id="ARBA00039650"/>
    </source>
</evidence>
<dbReference type="GO" id="GO:0034080">
    <property type="term" value="P:CENP-A containing chromatin assembly"/>
    <property type="evidence" value="ECO:0007669"/>
    <property type="project" value="TreeGrafter"/>
</dbReference>
<keyword evidence="9" id="KW-0498">Mitosis</keyword>
<evidence type="ECO:0000313" key="18">
    <source>
        <dbReference type="Proteomes" id="UP000515145"/>
    </source>
</evidence>
<evidence type="ECO:0000256" key="7">
    <source>
        <dbReference type="ARBA" id="ARBA00022618"/>
    </source>
</evidence>
<evidence type="ECO:0000256" key="13">
    <source>
        <dbReference type="ARBA" id="ARBA00023306"/>
    </source>
</evidence>
<dbReference type="InParanoid" id="A0A6P7JLQ7"/>
<evidence type="ECO:0000256" key="14">
    <source>
        <dbReference type="ARBA" id="ARBA00023328"/>
    </source>
</evidence>
<comment type="function">
    <text evidence="1">Required for recruitment of CENPA to centromeres and normal chromosome segregation during mitosis.</text>
</comment>
<dbReference type="Proteomes" id="UP000515145">
    <property type="component" value="Chromosome 14"/>
</dbReference>
<evidence type="ECO:0000256" key="6">
    <source>
        <dbReference type="ARBA" id="ARBA00022553"/>
    </source>
</evidence>
<keyword evidence="18" id="KW-1185">Reference proteome</keyword>
<sequence length="202" mass="22445">MATSELSFLKQRCKNVNNTFEVSCSVDSTLVEKTLLGHADKNEDNEPVVFICGKCKLPLGDSTSWDGSEDGQNQIKLKRVTDNVLINKESHLHEANKRALCLISDLTCRGCHSVLGMVYTSTPKKLDHKRFTFWFNVADIDSYVIGSADQTLSAGGPKEQPVTLDYRGIVEDQITEMKMLVISMAERLEEIEAGLQDGCDKV</sequence>
<dbReference type="GO" id="GO:0046872">
    <property type="term" value="F:metal ion binding"/>
    <property type="evidence" value="ECO:0007669"/>
    <property type="project" value="UniProtKB-KW"/>
</dbReference>
<evidence type="ECO:0000256" key="16">
    <source>
        <dbReference type="ARBA" id="ARBA00046705"/>
    </source>
</evidence>
<evidence type="ECO:0000256" key="10">
    <source>
        <dbReference type="ARBA" id="ARBA00022833"/>
    </source>
</evidence>
<dbReference type="GO" id="GO:0007059">
    <property type="term" value="P:chromosome segregation"/>
    <property type="evidence" value="ECO:0007669"/>
    <property type="project" value="TreeGrafter"/>
</dbReference>
<dbReference type="GO" id="GO:0000785">
    <property type="term" value="C:chromatin"/>
    <property type="evidence" value="ECO:0007669"/>
    <property type="project" value="TreeGrafter"/>
</dbReference>